<gene>
    <name evidence="1" type="ordered locus">Bcep18194_B3084</name>
</gene>
<dbReference type="EMBL" id="CP000152">
    <property type="protein sequence ID" value="ABB13194.1"/>
    <property type="molecule type" value="Genomic_DNA"/>
</dbReference>
<evidence type="ECO:0000313" key="2">
    <source>
        <dbReference type="Proteomes" id="UP000002705"/>
    </source>
</evidence>
<sequence>MVFVFIFSSLRLKKRGMGKPRKYPGAAMRRRNPSVDSVHRHGHAQCLPMPLSLCPEAVFRVVWLGTAARRAVRRALRTPAITSA</sequence>
<dbReference type="HOGENOM" id="CLU_2521221_0_0_4"/>
<proteinExistence type="predicted"/>
<name>Q390C2_BURL3</name>
<dbReference type="PATRIC" id="fig|482957.22.peg.6911"/>
<dbReference type="Proteomes" id="UP000002705">
    <property type="component" value="Chromosome 2"/>
</dbReference>
<dbReference type="KEGG" id="bur:Bcep18194_B3084"/>
<reference evidence="1" key="1">
    <citation type="submission" date="2005-10" db="EMBL/GenBank/DDBJ databases">
        <title>Complete sequence of chromosome 2 of Burkholderia sp. 383.</title>
        <authorList>
            <consortium name="US DOE Joint Genome Institute"/>
            <person name="Copeland A."/>
            <person name="Lucas S."/>
            <person name="Lapidus A."/>
            <person name="Barry K."/>
            <person name="Detter J.C."/>
            <person name="Glavina T."/>
            <person name="Hammon N."/>
            <person name="Israni S."/>
            <person name="Pitluck S."/>
            <person name="Chain P."/>
            <person name="Malfatti S."/>
            <person name="Shin M."/>
            <person name="Vergez L."/>
            <person name="Schmutz J."/>
            <person name="Larimer F."/>
            <person name="Land M."/>
            <person name="Kyrpides N."/>
            <person name="Lykidis A."/>
            <person name="Richardson P."/>
        </authorList>
    </citation>
    <scope>NUCLEOTIDE SEQUENCE [LARGE SCALE GENOMIC DNA]</scope>
    <source>
        <strain evidence="1">383</strain>
    </source>
</reference>
<dbReference type="AlphaFoldDB" id="Q390C2"/>
<keyword evidence="2" id="KW-1185">Reference proteome</keyword>
<evidence type="ECO:0000313" key="1">
    <source>
        <dbReference type="EMBL" id="ABB13194.1"/>
    </source>
</evidence>
<accession>Q390C2</accession>
<organism evidence="1 2">
    <name type="scientific">Burkholderia lata (strain ATCC 17760 / DSM 23089 / LMG 22485 / NCIMB 9086 / R18194 / 383)</name>
    <dbReference type="NCBI Taxonomy" id="482957"/>
    <lineage>
        <taxon>Bacteria</taxon>
        <taxon>Pseudomonadati</taxon>
        <taxon>Pseudomonadota</taxon>
        <taxon>Betaproteobacteria</taxon>
        <taxon>Burkholderiales</taxon>
        <taxon>Burkholderiaceae</taxon>
        <taxon>Burkholderia</taxon>
        <taxon>Burkholderia cepacia complex</taxon>
    </lineage>
</organism>
<protein>
    <submittedName>
        <fullName evidence="1">Uncharacterized protein</fullName>
    </submittedName>
</protein>